<dbReference type="GO" id="GO:0003676">
    <property type="term" value="F:nucleic acid binding"/>
    <property type="evidence" value="ECO:0007669"/>
    <property type="project" value="InterPro"/>
</dbReference>
<dbReference type="RefSeq" id="XP_024583309.1">
    <property type="nucleotide sequence ID" value="XM_024717851.1"/>
</dbReference>
<dbReference type="GO" id="GO:0015074">
    <property type="term" value="P:DNA integration"/>
    <property type="evidence" value="ECO:0007669"/>
    <property type="project" value="InterPro"/>
</dbReference>
<dbReference type="InterPro" id="IPR001584">
    <property type="entry name" value="Integrase_cat-core"/>
</dbReference>
<dbReference type="PROSITE" id="PS50994">
    <property type="entry name" value="INTEGRASE"/>
    <property type="match status" value="1"/>
</dbReference>
<name>A0A0P1AYM5_PLAHL</name>
<protein>
    <submittedName>
        <fullName evidence="2">Copia ltr rider</fullName>
    </submittedName>
</protein>
<dbReference type="InterPro" id="IPR036397">
    <property type="entry name" value="RNaseH_sf"/>
</dbReference>
<evidence type="ECO:0000259" key="1">
    <source>
        <dbReference type="PROSITE" id="PS50994"/>
    </source>
</evidence>
<evidence type="ECO:0000313" key="3">
    <source>
        <dbReference type="Proteomes" id="UP000054928"/>
    </source>
</evidence>
<dbReference type="AlphaFoldDB" id="A0A0P1AYM5"/>
<keyword evidence="3" id="KW-1185">Reference proteome</keyword>
<sequence length="297" mass="34334">MLYPMRKKSEVTEAFIGLYNKLKAITGLNENVLRSDNGGEYKNGSMKAFRKYAHIKQEYNVPFNPEQNGMAERMNHNLVDMTRCMLKDGSLDKSDWCEAMLTAADIRNVLPNASHPDSSLFEMDEFYMDQPDSFENKKHPETKCLLQRALNGTKQAARQWNDKLNTHLEIWSLKDQAQMHVTKKKINGIKHNLKKMFTIKKLGELKYCLGIDIHRDRMCKAFFMNQKGYINKFAEKFGMAKYKEVHTPDNNNSKLVKMPEDEVFMPKFPFIDLVGALMYVMTCTRPDVAHAVGEVAK</sequence>
<dbReference type="EMBL" id="CCYD01002371">
    <property type="protein sequence ID" value="CEG46940.1"/>
    <property type="molecule type" value="Genomic_DNA"/>
</dbReference>
<dbReference type="Gene3D" id="3.30.420.10">
    <property type="entry name" value="Ribonuclease H-like superfamily/Ribonuclease H"/>
    <property type="match status" value="1"/>
</dbReference>
<organism evidence="2 3">
    <name type="scientific">Plasmopara halstedii</name>
    <name type="common">Downy mildew of sunflower</name>
    <dbReference type="NCBI Taxonomy" id="4781"/>
    <lineage>
        <taxon>Eukaryota</taxon>
        <taxon>Sar</taxon>
        <taxon>Stramenopiles</taxon>
        <taxon>Oomycota</taxon>
        <taxon>Peronosporomycetes</taxon>
        <taxon>Peronosporales</taxon>
        <taxon>Peronosporaceae</taxon>
        <taxon>Plasmopara</taxon>
    </lineage>
</organism>
<dbReference type="OrthoDB" id="115214at2759"/>
<dbReference type="STRING" id="4781.A0A0P1AYM5"/>
<dbReference type="Proteomes" id="UP000054928">
    <property type="component" value="Unassembled WGS sequence"/>
</dbReference>
<accession>A0A0P1AYM5</accession>
<feature type="domain" description="Integrase catalytic" evidence="1">
    <location>
        <begin position="1"/>
        <end position="130"/>
    </location>
</feature>
<reference evidence="3" key="1">
    <citation type="submission" date="2014-09" db="EMBL/GenBank/DDBJ databases">
        <authorList>
            <person name="Sharma Rahul"/>
            <person name="Thines Marco"/>
        </authorList>
    </citation>
    <scope>NUCLEOTIDE SEQUENCE [LARGE SCALE GENOMIC DNA]</scope>
</reference>
<dbReference type="PANTHER" id="PTHR42648">
    <property type="entry name" value="TRANSPOSASE, PUTATIVE-RELATED"/>
    <property type="match status" value="1"/>
</dbReference>
<dbReference type="InterPro" id="IPR039537">
    <property type="entry name" value="Retrotran_Ty1/copia-like"/>
</dbReference>
<dbReference type="InterPro" id="IPR012337">
    <property type="entry name" value="RNaseH-like_sf"/>
</dbReference>
<proteinExistence type="predicted"/>
<dbReference type="PANTHER" id="PTHR42648:SF28">
    <property type="entry name" value="TRANSPOSON-ENCODED PROTEIN WITH RIBONUCLEASE H-LIKE AND RETROVIRUS ZINC FINGER-LIKE DOMAINS"/>
    <property type="match status" value="1"/>
</dbReference>
<dbReference type="GeneID" id="36398664"/>
<evidence type="ECO:0000313" key="2">
    <source>
        <dbReference type="EMBL" id="CEG46940.1"/>
    </source>
</evidence>
<dbReference type="SUPFAM" id="SSF53098">
    <property type="entry name" value="Ribonuclease H-like"/>
    <property type="match status" value="1"/>
</dbReference>